<keyword evidence="6" id="KW-0408">Iron</keyword>
<protein>
    <submittedName>
        <fullName evidence="11">Cysteine desulfurase NifS</fullName>
    </submittedName>
</protein>
<dbReference type="Gene3D" id="3.90.1150.10">
    <property type="entry name" value="Aspartate Aminotransferase, domain 1"/>
    <property type="match status" value="2"/>
</dbReference>
<feature type="domain" description="Aminotransferase class V" evidence="10">
    <location>
        <begin position="335"/>
        <end position="411"/>
    </location>
</feature>
<dbReference type="GO" id="GO:0051536">
    <property type="term" value="F:iron-sulfur cluster binding"/>
    <property type="evidence" value="ECO:0007669"/>
    <property type="project" value="UniProtKB-KW"/>
</dbReference>
<proteinExistence type="inferred from homology"/>
<feature type="compositionally biased region" description="Low complexity" evidence="9">
    <location>
        <begin position="311"/>
        <end position="336"/>
    </location>
</feature>
<evidence type="ECO:0000313" key="11">
    <source>
        <dbReference type="EMBL" id="PRI12260.1"/>
    </source>
</evidence>
<gene>
    <name evidence="11" type="ORF">B4915_02345</name>
</gene>
<evidence type="ECO:0000259" key="10">
    <source>
        <dbReference type="Pfam" id="PF00266"/>
    </source>
</evidence>
<evidence type="ECO:0000256" key="4">
    <source>
        <dbReference type="ARBA" id="ARBA00022723"/>
    </source>
</evidence>
<evidence type="ECO:0000256" key="1">
    <source>
        <dbReference type="ARBA" id="ARBA00001933"/>
    </source>
</evidence>
<dbReference type="SUPFAM" id="SSF53383">
    <property type="entry name" value="PLP-dependent transferases"/>
    <property type="match status" value="1"/>
</dbReference>
<feature type="region of interest" description="Disordered" evidence="9">
    <location>
        <begin position="283"/>
        <end position="338"/>
    </location>
</feature>
<evidence type="ECO:0000256" key="7">
    <source>
        <dbReference type="ARBA" id="ARBA00023014"/>
    </source>
</evidence>
<accession>A0A2S9QRP8</accession>
<dbReference type="OrthoDB" id="9808002at2"/>
<reference evidence="11 12" key="1">
    <citation type="journal article" date="2017" name="New Microbes New Infect">
        <title>Genome sequence of 'Leucobacter massiliensis' sp. nov. isolated from human pharynx after travel to the 2014 Hajj.</title>
        <authorList>
            <person name="Leangapichart T."/>
            <person name="Gautret P."/>
            <person name="Nguyen T.T."/>
            <person name="Armstrong N."/>
            <person name="Rolain J.M."/>
        </authorList>
    </citation>
    <scope>NUCLEOTIDE SEQUENCE [LARGE SCALE GENOMIC DNA]</scope>
    <source>
        <strain evidence="11 12">122RC15</strain>
    </source>
</reference>
<dbReference type="Pfam" id="PF00266">
    <property type="entry name" value="Aminotran_5"/>
    <property type="match status" value="2"/>
</dbReference>
<comment type="similarity">
    <text evidence="2">Belongs to the class-V pyridoxal-phosphate-dependent aminotransferase family. NifS/IscS subfamily.</text>
</comment>
<dbReference type="GO" id="GO:0031071">
    <property type="term" value="F:cysteine desulfurase activity"/>
    <property type="evidence" value="ECO:0007669"/>
    <property type="project" value="UniProtKB-EC"/>
</dbReference>
<evidence type="ECO:0000313" key="12">
    <source>
        <dbReference type="Proteomes" id="UP000238650"/>
    </source>
</evidence>
<keyword evidence="12" id="KW-1185">Reference proteome</keyword>
<feature type="compositionally biased region" description="Basic and acidic residues" evidence="9">
    <location>
        <begin position="292"/>
        <end position="310"/>
    </location>
</feature>
<dbReference type="Gene3D" id="3.40.640.10">
    <property type="entry name" value="Type I PLP-dependent aspartate aminotransferase-like (Major domain)"/>
    <property type="match status" value="1"/>
</dbReference>
<dbReference type="InterPro" id="IPR000192">
    <property type="entry name" value="Aminotrans_V_dom"/>
</dbReference>
<dbReference type="PANTHER" id="PTHR11601:SF34">
    <property type="entry name" value="CYSTEINE DESULFURASE"/>
    <property type="match status" value="1"/>
</dbReference>
<dbReference type="InterPro" id="IPR015421">
    <property type="entry name" value="PyrdxlP-dep_Trfase_major"/>
</dbReference>
<keyword evidence="7" id="KW-0411">Iron-sulfur</keyword>
<dbReference type="InterPro" id="IPR016454">
    <property type="entry name" value="Cysteine_dSase"/>
</dbReference>
<comment type="cofactor">
    <cofactor evidence="1">
        <name>pyridoxal 5'-phosphate</name>
        <dbReference type="ChEBI" id="CHEBI:597326"/>
    </cofactor>
</comment>
<evidence type="ECO:0000256" key="2">
    <source>
        <dbReference type="ARBA" id="ARBA00006490"/>
    </source>
</evidence>
<evidence type="ECO:0000256" key="3">
    <source>
        <dbReference type="ARBA" id="ARBA00022679"/>
    </source>
</evidence>
<organism evidence="11 12">
    <name type="scientific">Leucobacter massiliensis</name>
    <dbReference type="NCBI Taxonomy" id="1686285"/>
    <lineage>
        <taxon>Bacteria</taxon>
        <taxon>Bacillati</taxon>
        <taxon>Actinomycetota</taxon>
        <taxon>Actinomycetes</taxon>
        <taxon>Micrococcales</taxon>
        <taxon>Microbacteriaceae</taxon>
        <taxon>Leucobacter</taxon>
    </lineage>
</organism>
<keyword evidence="3" id="KW-0808">Transferase</keyword>
<name>A0A2S9QRP8_9MICO</name>
<dbReference type="InterPro" id="IPR015422">
    <property type="entry name" value="PyrdxlP-dep_Trfase_small"/>
</dbReference>
<dbReference type="InterPro" id="IPR015424">
    <property type="entry name" value="PyrdxlP-dep_Trfase"/>
</dbReference>
<dbReference type="PIRSF" id="PIRSF005572">
    <property type="entry name" value="NifS"/>
    <property type="match status" value="1"/>
</dbReference>
<evidence type="ECO:0000256" key="8">
    <source>
        <dbReference type="ARBA" id="ARBA00050776"/>
    </source>
</evidence>
<sequence length="428" mass="43125">MPEPVLAAYAEALRTVGNPASTHGHGQRASEVLEGARERLARALGCDRAELILTGGGTESINAALKGMFWAARRAGAAAGAERTVLLVAEGEHHATVEAAEWLRDEQGAELRWLPVDAEGRLHPETLALAISSAGAERVALASFLWANNEVGTVNDVAALCAVARTAGVATHVDAVSALGQIPVGFAASGADALSVSAHKVGGPVGVGALLLGRRAAAEALLHGGSQQRARSGTQDAAGAVAFAAALDLALDAAGRPDPVRVRRLARLRDRLIEGVRGIDPAAVLRGADPGSEGREPGSDGRDSGSEGREPGSAGRDPGAADAPGAAAQPVPQPARLPGNAHFTFPGCQGDSLVFLLDAAGISVSVGSACQAGVAEVSHVLLAMGVPEREAAGALRFTLGPETREADVDALLAALPGALERARAAGLA</sequence>
<dbReference type="Proteomes" id="UP000238650">
    <property type="component" value="Unassembled WGS sequence"/>
</dbReference>
<comment type="caution">
    <text evidence="11">The sequence shown here is derived from an EMBL/GenBank/DDBJ whole genome shotgun (WGS) entry which is preliminary data.</text>
</comment>
<evidence type="ECO:0000256" key="5">
    <source>
        <dbReference type="ARBA" id="ARBA00022898"/>
    </source>
</evidence>
<dbReference type="AlphaFoldDB" id="A0A2S9QRP8"/>
<keyword evidence="4" id="KW-0479">Metal-binding</keyword>
<evidence type="ECO:0000256" key="9">
    <source>
        <dbReference type="SAM" id="MobiDB-lite"/>
    </source>
</evidence>
<keyword evidence="5" id="KW-0663">Pyridoxal phosphate</keyword>
<dbReference type="PANTHER" id="PTHR11601">
    <property type="entry name" value="CYSTEINE DESULFURYLASE FAMILY MEMBER"/>
    <property type="match status" value="1"/>
</dbReference>
<dbReference type="GO" id="GO:0046872">
    <property type="term" value="F:metal ion binding"/>
    <property type="evidence" value="ECO:0007669"/>
    <property type="project" value="UniProtKB-KW"/>
</dbReference>
<comment type="catalytic activity">
    <reaction evidence="8">
        <text>(sulfur carrier)-H + L-cysteine = (sulfur carrier)-SH + L-alanine</text>
        <dbReference type="Rhea" id="RHEA:43892"/>
        <dbReference type="Rhea" id="RHEA-COMP:14737"/>
        <dbReference type="Rhea" id="RHEA-COMP:14739"/>
        <dbReference type="ChEBI" id="CHEBI:29917"/>
        <dbReference type="ChEBI" id="CHEBI:35235"/>
        <dbReference type="ChEBI" id="CHEBI:57972"/>
        <dbReference type="ChEBI" id="CHEBI:64428"/>
        <dbReference type="EC" id="2.8.1.7"/>
    </reaction>
</comment>
<feature type="domain" description="Aminotransferase class V" evidence="10">
    <location>
        <begin position="2"/>
        <end position="250"/>
    </location>
</feature>
<evidence type="ECO:0000256" key="6">
    <source>
        <dbReference type="ARBA" id="ARBA00023004"/>
    </source>
</evidence>
<dbReference type="EMBL" id="MWZD01000013">
    <property type="protein sequence ID" value="PRI12260.1"/>
    <property type="molecule type" value="Genomic_DNA"/>
</dbReference>